<name>A0A6S6R929_9FIRM</name>
<reference evidence="1 2" key="1">
    <citation type="journal article" date="2016" name="Int. J. Syst. Evol. Microbiol.">
        <title>Descriptions of Anaerotaenia torta gen. nov., sp. nov. and Anaerocolumna cellulosilytica gen. nov., sp. nov. isolated from a methanogenic reactor of cattle waste.</title>
        <authorList>
            <person name="Uek A."/>
            <person name="Ohtaki Y."/>
            <person name="Kaku N."/>
            <person name="Ueki K."/>
        </authorList>
    </citation>
    <scope>NUCLEOTIDE SEQUENCE [LARGE SCALE GENOMIC DNA]</scope>
    <source>
        <strain evidence="1 2">SN021</strain>
    </source>
</reference>
<gene>
    <name evidence="1" type="ORF">acsn021_29800</name>
</gene>
<evidence type="ECO:0000313" key="1">
    <source>
        <dbReference type="EMBL" id="BCJ95411.1"/>
    </source>
</evidence>
<dbReference type="Proteomes" id="UP000515561">
    <property type="component" value="Chromosome"/>
</dbReference>
<dbReference type="AlphaFoldDB" id="A0A6S6R929"/>
<protein>
    <submittedName>
        <fullName evidence="1">Uncharacterized protein</fullName>
    </submittedName>
</protein>
<proteinExistence type="predicted"/>
<keyword evidence="2" id="KW-1185">Reference proteome</keyword>
<dbReference type="RefSeq" id="WP_184096081.1">
    <property type="nucleotide sequence ID" value="NZ_AP023367.1"/>
</dbReference>
<dbReference type="EMBL" id="AP023367">
    <property type="protein sequence ID" value="BCJ95411.1"/>
    <property type="molecule type" value="Genomic_DNA"/>
</dbReference>
<organism evidence="1 2">
    <name type="scientific">Anaerocolumna cellulosilytica</name>
    <dbReference type="NCBI Taxonomy" id="433286"/>
    <lineage>
        <taxon>Bacteria</taxon>
        <taxon>Bacillati</taxon>
        <taxon>Bacillota</taxon>
        <taxon>Clostridia</taxon>
        <taxon>Lachnospirales</taxon>
        <taxon>Lachnospiraceae</taxon>
        <taxon>Anaerocolumna</taxon>
    </lineage>
</organism>
<accession>A0A6S6R929</accession>
<evidence type="ECO:0000313" key="2">
    <source>
        <dbReference type="Proteomes" id="UP000515561"/>
    </source>
</evidence>
<sequence>MLFKTLMPSEIVWTLSNMKLSIELFIPWLLTILLIGACLNKALNCLYYCFIETDLSKKLTKSKVVSHACKKSAREDLPPL</sequence>
<dbReference type="KEGG" id="acel:acsn021_29800"/>